<evidence type="ECO:0000313" key="2">
    <source>
        <dbReference type="Proteomes" id="UP001300502"/>
    </source>
</evidence>
<proteinExistence type="predicted"/>
<accession>A0AAV9INT5</accession>
<name>A0AAV9INT5_9RHOD</name>
<reference evidence="1 2" key="1">
    <citation type="submission" date="2022-07" db="EMBL/GenBank/DDBJ databases">
        <title>Genome-wide signatures of adaptation to extreme environments.</title>
        <authorList>
            <person name="Cho C.H."/>
            <person name="Yoon H.S."/>
        </authorList>
    </citation>
    <scope>NUCLEOTIDE SEQUENCE [LARGE SCALE GENOMIC DNA]</scope>
    <source>
        <strain evidence="1 2">108.79 E11</strain>
    </source>
</reference>
<keyword evidence="2" id="KW-1185">Reference proteome</keyword>
<sequence>MVYSRLSLSFHVTFTFQSSVASKFEAKFSCKTRKTFRGEGFLHVGPLFKQRSFLYQCKQIPRCELVASLQNDESTKDEDSSSFHWARIFIPDSMKIDNKYANVWLAGVPDLGVECSETKTSEFLEENVNIGSKEFSTKNLALTAAAPLLRPKQLAKIFPLKLSSSRISRVFVAGFDNFVERTGG</sequence>
<comment type="caution">
    <text evidence="1">The sequence shown here is derived from an EMBL/GenBank/DDBJ whole genome shotgun (WGS) entry which is preliminary data.</text>
</comment>
<gene>
    <name evidence="1" type="ORF">GAYE_SCF66G6872</name>
</gene>
<organism evidence="1 2">
    <name type="scientific">Galdieria yellowstonensis</name>
    <dbReference type="NCBI Taxonomy" id="3028027"/>
    <lineage>
        <taxon>Eukaryota</taxon>
        <taxon>Rhodophyta</taxon>
        <taxon>Bangiophyceae</taxon>
        <taxon>Galdieriales</taxon>
        <taxon>Galdieriaceae</taxon>
        <taxon>Galdieria</taxon>
    </lineage>
</organism>
<dbReference type="Proteomes" id="UP001300502">
    <property type="component" value="Unassembled WGS sequence"/>
</dbReference>
<protein>
    <submittedName>
        <fullName evidence="1">Uncharacterized protein</fullName>
    </submittedName>
</protein>
<dbReference type="AlphaFoldDB" id="A0AAV9INT5"/>
<dbReference type="EMBL" id="JANCYU010000071">
    <property type="protein sequence ID" value="KAK4528924.1"/>
    <property type="molecule type" value="Genomic_DNA"/>
</dbReference>
<evidence type="ECO:0000313" key="1">
    <source>
        <dbReference type="EMBL" id="KAK4528924.1"/>
    </source>
</evidence>